<feature type="domain" description="RDD" evidence="6">
    <location>
        <begin position="10"/>
        <end position="160"/>
    </location>
</feature>
<dbReference type="Proteomes" id="UP000197424">
    <property type="component" value="Chromosome"/>
</dbReference>
<evidence type="ECO:0000313" key="8">
    <source>
        <dbReference type="Proteomes" id="UP000197424"/>
    </source>
</evidence>
<dbReference type="GO" id="GO:0016020">
    <property type="term" value="C:membrane"/>
    <property type="evidence" value="ECO:0007669"/>
    <property type="project" value="UniProtKB-SubCell"/>
</dbReference>
<feature type="transmembrane region" description="Helical" evidence="5">
    <location>
        <begin position="127"/>
        <end position="147"/>
    </location>
</feature>
<evidence type="ECO:0000313" key="7">
    <source>
        <dbReference type="EMBL" id="ASJ22986.1"/>
    </source>
</evidence>
<evidence type="ECO:0000256" key="3">
    <source>
        <dbReference type="ARBA" id="ARBA00022989"/>
    </source>
</evidence>
<sequence length="166" mass="18993">MTLPADTLPAGRLRRIGSLAYDALLLIGVLFVAGLLFQPLFLWLGEIPWLRVVYQLYLAVIVYAYFGWCWTRGGQTLAMKTWKIALVRTVDGGRPNWRHALLRLVLAALFYAPLLPAWTWVHYQPDLAWLGWLASAWAIVPVAWTLFDRDRQFLYDRLSGCALVMA</sequence>
<dbReference type="RefSeq" id="WP_197736007.1">
    <property type="nucleotide sequence ID" value="NZ_CP022115.1"/>
</dbReference>
<keyword evidence="2 5" id="KW-0812">Transmembrane</keyword>
<gene>
    <name evidence="7" type="ORF">LHGZ1_0155</name>
</gene>
<feature type="transmembrane region" description="Helical" evidence="5">
    <location>
        <begin position="101"/>
        <end position="121"/>
    </location>
</feature>
<reference evidence="8" key="1">
    <citation type="submission" date="2017-06" db="EMBL/GenBank/DDBJ databases">
        <title>Whole genome sequence of Laribacter hongkongensis LHGZ1.</title>
        <authorList>
            <person name="Chen D."/>
            <person name="Wu H."/>
            <person name="Chen J."/>
        </authorList>
    </citation>
    <scope>NUCLEOTIDE SEQUENCE [LARGE SCALE GENOMIC DNA]</scope>
    <source>
        <strain evidence="8">LHGZ1</strain>
    </source>
</reference>
<keyword evidence="3 5" id="KW-1133">Transmembrane helix</keyword>
<organism evidence="7 8">
    <name type="scientific">Laribacter hongkongensis</name>
    <dbReference type="NCBI Taxonomy" id="168471"/>
    <lineage>
        <taxon>Bacteria</taxon>
        <taxon>Pseudomonadati</taxon>
        <taxon>Pseudomonadota</taxon>
        <taxon>Betaproteobacteria</taxon>
        <taxon>Neisseriales</taxon>
        <taxon>Aquaspirillaceae</taxon>
        <taxon>Laribacter</taxon>
    </lineage>
</organism>
<evidence type="ECO:0000256" key="4">
    <source>
        <dbReference type="ARBA" id="ARBA00023136"/>
    </source>
</evidence>
<accession>A0A248LF12</accession>
<feature type="transmembrane region" description="Helical" evidence="5">
    <location>
        <begin position="52"/>
        <end position="70"/>
    </location>
</feature>
<name>A0A248LF12_9NEIS</name>
<dbReference type="Pfam" id="PF06271">
    <property type="entry name" value="RDD"/>
    <property type="match status" value="1"/>
</dbReference>
<dbReference type="EMBL" id="CP022115">
    <property type="protein sequence ID" value="ASJ22986.1"/>
    <property type="molecule type" value="Genomic_DNA"/>
</dbReference>
<protein>
    <submittedName>
        <fullName evidence="7">RDD family protein</fullName>
    </submittedName>
</protein>
<feature type="transmembrane region" description="Helical" evidence="5">
    <location>
        <begin position="19"/>
        <end position="40"/>
    </location>
</feature>
<evidence type="ECO:0000259" key="6">
    <source>
        <dbReference type="Pfam" id="PF06271"/>
    </source>
</evidence>
<comment type="subcellular location">
    <subcellularLocation>
        <location evidence="1">Membrane</location>
        <topology evidence="1">Multi-pass membrane protein</topology>
    </subcellularLocation>
</comment>
<evidence type="ECO:0000256" key="5">
    <source>
        <dbReference type="SAM" id="Phobius"/>
    </source>
</evidence>
<keyword evidence="4 5" id="KW-0472">Membrane</keyword>
<proteinExistence type="predicted"/>
<dbReference type="InterPro" id="IPR010432">
    <property type="entry name" value="RDD"/>
</dbReference>
<evidence type="ECO:0000256" key="1">
    <source>
        <dbReference type="ARBA" id="ARBA00004141"/>
    </source>
</evidence>
<dbReference type="AlphaFoldDB" id="A0A248LF12"/>
<evidence type="ECO:0000256" key="2">
    <source>
        <dbReference type="ARBA" id="ARBA00022692"/>
    </source>
</evidence>